<organism evidence="1 2">
    <name type="scientific">Mediterraneibacter butyricigenes</name>
    <dbReference type="NCBI Taxonomy" id="2316025"/>
    <lineage>
        <taxon>Bacteria</taxon>
        <taxon>Bacillati</taxon>
        <taxon>Bacillota</taxon>
        <taxon>Clostridia</taxon>
        <taxon>Lachnospirales</taxon>
        <taxon>Lachnospiraceae</taxon>
        <taxon>Mediterraneibacter</taxon>
    </lineage>
</organism>
<dbReference type="EMBL" id="BHGK01000001">
    <property type="protein sequence ID" value="GCA66052.1"/>
    <property type="molecule type" value="Genomic_DNA"/>
</dbReference>
<evidence type="ECO:0008006" key="3">
    <source>
        <dbReference type="Google" id="ProtNLM"/>
    </source>
</evidence>
<keyword evidence="2" id="KW-1185">Reference proteome</keyword>
<dbReference type="GO" id="GO:0003677">
    <property type="term" value="F:DNA binding"/>
    <property type="evidence" value="ECO:0007669"/>
    <property type="project" value="InterPro"/>
</dbReference>
<reference evidence="2" key="1">
    <citation type="submission" date="2018-09" db="EMBL/GenBank/DDBJ databases">
        <title>Draft Genome Sequence of Mediterraneibacter sp. KCTC 15684.</title>
        <authorList>
            <person name="Kim J.S."/>
            <person name="Han K.I."/>
            <person name="Suh M.K."/>
            <person name="Lee K.C."/>
            <person name="Eom M.K."/>
            <person name="Lee J.H."/>
            <person name="Park S.H."/>
            <person name="Kang S.W."/>
            <person name="Park J.E."/>
            <person name="Oh B.S."/>
            <person name="Yu S.Y."/>
            <person name="Choi S.H."/>
            <person name="Lee D.H."/>
            <person name="Yoon H."/>
            <person name="Kim B."/>
            <person name="Yang S.J."/>
            <person name="Lee J.S."/>
        </authorList>
    </citation>
    <scope>NUCLEOTIDE SEQUENCE [LARGE SCALE GENOMIC DNA]</scope>
    <source>
        <strain evidence="2">KCTC 15684</strain>
    </source>
</reference>
<gene>
    <name evidence="1" type="ORF">KGMB01110_04880</name>
</gene>
<proteinExistence type="predicted"/>
<dbReference type="RefSeq" id="WP_119297452.1">
    <property type="nucleotide sequence ID" value="NZ_BHGK01000001.1"/>
</dbReference>
<comment type="caution">
    <text evidence="1">The sequence shown here is derived from an EMBL/GenBank/DDBJ whole genome shotgun (WGS) entry which is preliminary data.</text>
</comment>
<protein>
    <recommendedName>
        <fullName evidence="3">HTH cro/C1-type domain-containing protein</fullName>
    </recommendedName>
</protein>
<name>A0A391PHM2_9FIRM</name>
<dbReference type="SUPFAM" id="SSF47413">
    <property type="entry name" value="lambda repressor-like DNA-binding domains"/>
    <property type="match status" value="1"/>
</dbReference>
<accession>A0A391PHM2</accession>
<evidence type="ECO:0000313" key="2">
    <source>
        <dbReference type="Proteomes" id="UP000265643"/>
    </source>
</evidence>
<evidence type="ECO:0000313" key="1">
    <source>
        <dbReference type="EMBL" id="GCA66052.1"/>
    </source>
</evidence>
<dbReference type="Proteomes" id="UP000265643">
    <property type="component" value="Unassembled WGS sequence"/>
</dbReference>
<sequence>MPEVRLDNLEAEMKRKKITRHDIATLLNLSYRTIHSRFNGESDWGYSECVKVRDTYFPGMELSYLFSTDTQSSE</sequence>
<dbReference type="AlphaFoldDB" id="A0A391PHM2"/>
<dbReference type="InterPro" id="IPR010982">
    <property type="entry name" value="Lambda_DNA-bd_dom_sf"/>
</dbReference>